<organism evidence="10 11">
    <name type="scientific">Cichlidogyrus casuarinus</name>
    <dbReference type="NCBI Taxonomy" id="1844966"/>
    <lineage>
        <taxon>Eukaryota</taxon>
        <taxon>Metazoa</taxon>
        <taxon>Spiralia</taxon>
        <taxon>Lophotrochozoa</taxon>
        <taxon>Platyhelminthes</taxon>
        <taxon>Monogenea</taxon>
        <taxon>Monopisthocotylea</taxon>
        <taxon>Dactylogyridea</taxon>
        <taxon>Ancyrocephalidae</taxon>
        <taxon>Cichlidogyrus</taxon>
    </lineage>
</organism>
<dbReference type="SMART" id="SM01408">
    <property type="entry name" value="ING"/>
    <property type="match status" value="1"/>
</dbReference>
<evidence type="ECO:0000256" key="6">
    <source>
        <dbReference type="ARBA" id="ARBA00030081"/>
    </source>
</evidence>
<dbReference type="Pfam" id="PF07061">
    <property type="entry name" value="Swi5"/>
    <property type="match status" value="1"/>
</dbReference>
<comment type="function">
    <text evidence="5">Component of the swi5-sfr1 complex, a complex required for double-strand break repair via homologous recombination.</text>
</comment>
<dbReference type="GO" id="GO:0006281">
    <property type="term" value="P:DNA repair"/>
    <property type="evidence" value="ECO:0007669"/>
    <property type="project" value="UniProtKB-KW"/>
</dbReference>
<dbReference type="AlphaFoldDB" id="A0ABD2QIP8"/>
<evidence type="ECO:0000256" key="2">
    <source>
        <dbReference type="ARBA" id="ARBA00019825"/>
    </source>
</evidence>
<evidence type="ECO:0000256" key="7">
    <source>
        <dbReference type="SAM" id="Coils"/>
    </source>
</evidence>
<dbReference type="InterPro" id="IPR010760">
    <property type="entry name" value="DNA-repair_Swi5"/>
</dbReference>
<dbReference type="InterPro" id="IPR024610">
    <property type="entry name" value="ING_N_histone-binding"/>
</dbReference>
<dbReference type="PANTHER" id="PTHR28529">
    <property type="entry name" value="DNA REPAIR PROTEIN SWI5 HOMOLOG"/>
    <property type="match status" value="1"/>
</dbReference>
<keyword evidence="7" id="KW-0175">Coiled coil</keyword>
<evidence type="ECO:0000313" key="10">
    <source>
        <dbReference type="EMBL" id="KAL3319410.1"/>
    </source>
</evidence>
<dbReference type="CDD" id="cd16859">
    <property type="entry name" value="ING_ING4_5"/>
    <property type="match status" value="1"/>
</dbReference>
<keyword evidence="3" id="KW-0227">DNA damage</keyword>
<dbReference type="Gene3D" id="1.20.5.170">
    <property type="match status" value="1"/>
</dbReference>
<protein>
    <recommendedName>
        <fullName evidence="2">DNA repair protein SWI5 homolog</fullName>
    </recommendedName>
    <alternativeName>
        <fullName evidence="6">Protein SAE3 homolog</fullName>
    </alternativeName>
</protein>
<name>A0ABD2QIP8_9PLAT</name>
<keyword evidence="4" id="KW-0234">DNA repair</keyword>
<evidence type="ECO:0000259" key="9">
    <source>
        <dbReference type="SMART" id="SM01408"/>
    </source>
</evidence>
<feature type="coiled-coil region" evidence="7">
    <location>
        <begin position="138"/>
        <end position="165"/>
    </location>
</feature>
<reference evidence="10 11" key="1">
    <citation type="submission" date="2024-11" db="EMBL/GenBank/DDBJ databases">
        <title>Adaptive evolution of stress response genes in parasites aligns with host niche diversity.</title>
        <authorList>
            <person name="Hahn C."/>
            <person name="Resl P."/>
        </authorList>
    </citation>
    <scope>NUCLEOTIDE SEQUENCE [LARGE SCALE GENOMIC DNA]</scope>
    <source>
        <strain evidence="10">EGGRZ-B1_66</strain>
        <tissue evidence="10">Body</tissue>
    </source>
</reference>
<evidence type="ECO:0000256" key="5">
    <source>
        <dbReference type="ARBA" id="ARBA00025380"/>
    </source>
</evidence>
<feature type="region of interest" description="Disordered" evidence="8">
    <location>
        <begin position="86"/>
        <end position="105"/>
    </location>
</feature>
<gene>
    <name evidence="10" type="primary">ING5</name>
    <name evidence="10" type="ORF">Ciccas_001925</name>
</gene>
<dbReference type="Proteomes" id="UP001626550">
    <property type="component" value="Unassembled WGS sequence"/>
</dbReference>
<evidence type="ECO:0000256" key="3">
    <source>
        <dbReference type="ARBA" id="ARBA00022763"/>
    </source>
</evidence>
<accession>A0ABD2QIP8</accession>
<dbReference type="PANTHER" id="PTHR28529:SF2">
    <property type="entry name" value="DNA REPAIR PROTEIN SWI5 HOMOLOG"/>
    <property type="match status" value="1"/>
</dbReference>
<dbReference type="Gene3D" id="6.10.140.1740">
    <property type="match status" value="1"/>
</dbReference>
<evidence type="ECO:0000256" key="8">
    <source>
        <dbReference type="SAM" id="MobiDB-lite"/>
    </source>
</evidence>
<dbReference type="EMBL" id="JBJKFK010000139">
    <property type="protein sequence ID" value="KAL3319410.1"/>
    <property type="molecule type" value="Genomic_DNA"/>
</dbReference>
<sequence length="224" mass="25787">MRDLDIKVNSIVAETQSLTTELFTKAKTWTKSERKAQIQLINESFKRGIEISNDKVSRAENIYELVDKQIRRLDSDLAEFKKALADKESRGNKRRKKSKTKIEGTEPKIPATAALALALTKNPNEVIDMPVDPNEPRAANSETELAELEQEKEDILEQIKSCRQQHSASVEPIDVDKDFARWCDLLHQYNECKDTCLVVFQRLNELRNCMTKDLYEEFGLQLDD</sequence>
<evidence type="ECO:0000313" key="11">
    <source>
        <dbReference type="Proteomes" id="UP001626550"/>
    </source>
</evidence>
<proteinExistence type="inferred from homology"/>
<evidence type="ECO:0000256" key="1">
    <source>
        <dbReference type="ARBA" id="ARBA00008060"/>
    </source>
</evidence>
<dbReference type="Pfam" id="PF12998">
    <property type="entry name" value="ING"/>
    <property type="match status" value="1"/>
</dbReference>
<feature type="domain" description="Inhibitor of growth protein N-terminal histone-binding" evidence="9">
    <location>
        <begin position="1"/>
        <end position="80"/>
    </location>
</feature>
<comment type="caution">
    <text evidence="10">The sequence shown here is derived from an EMBL/GenBank/DDBJ whole genome shotgun (WGS) entry which is preliminary data.</text>
</comment>
<evidence type="ECO:0000256" key="4">
    <source>
        <dbReference type="ARBA" id="ARBA00023204"/>
    </source>
</evidence>
<keyword evidence="11" id="KW-1185">Reference proteome</keyword>
<comment type="similarity">
    <text evidence="1">Belongs to the SWI5/SAE3 family.</text>
</comment>